<name>A0A7Y6IJ21_9ACTN</name>
<evidence type="ECO:0000313" key="2">
    <source>
        <dbReference type="EMBL" id="NUW39101.1"/>
    </source>
</evidence>
<keyword evidence="3" id="KW-1185">Reference proteome</keyword>
<organism evidence="2 3">
    <name type="scientific">Nonomuraea rhodomycinica</name>
    <dbReference type="NCBI Taxonomy" id="1712872"/>
    <lineage>
        <taxon>Bacteria</taxon>
        <taxon>Bacillati</taxon>
        <taxon>Actinomycetota</taxon>
        <taxon>Actinomycetes</taxon>
        <taxon>Streptosporangiales</taxon>
        <taxon>Streptosporangiaceae</taxon>
        <taxon>Nonomuraea</taxon>
    </lineage>
</organism>
<dbReference type="Pfam" id="PF10022">
    <property type="entry name" value="DUF2264"/>
    <property type="match status" value="1"/>
</dbReference>
<proteinExistence type="predicted"/>
<reference evidence="2 3" key="1">
    <citation type="submission" date="2020-06" db="EMBL/GenBank/DDBJ databases">
        <authorList>
            <person name="Chanama M."/>
        </authorList>
    </citation>
    <scope>NUCLEOTIDE SEQUENCE [LARGE SCALE GENOMIC DNA]</scope>
    <source>
        <strain evidence="2 3">TBRC6557</strain>
    </source>
</reference>
<dbReference type="InterPro" id="IPR049349">
    <property type="entry name" value="DUF2264_N"/>
</dbReference>
<evidence type="ECO:0000259" key="1">
    <source>
        <dbReference type="Pfam" id="PF10022"/>
    </source>
</evidence>
<dbReference type="PANTHER" id="PTHR35339">
    <property type="entry name" value="LINALOOL DEHYDRATASE_ISOMERASE DOMAIN-CONTAINING PROTEIN"/>
    <property type="match status" value="1"/>
</dbReference>
<dbReference type="InterPro" id="IPR016624">
    <property type="entry name" value="UCP014753"/>
</dbReference>
<protein>
    <submittedName>
        <fullName evidence="2">DUF2264 domain-containing protein</fullName>
    </submittedName>
</protein>
<dbReference type="AlphaFoldDB" id="A0A7Y6IJ21"/>
<dbReference type="EMBL" id="JABWGO010000001">
    <property type="protein sequence ID" value="NUW39101.1"/>
    <property type="molecule type" value="Genomic_DNA"/>
</dbReference>
<feature type="domain" description="DUF2264" evidence="1">
    <location>
        <begin position="3"/>
        <end position="342"/>
    </location>
</feature>
<comment type="caution">
    <text evidence="2">The sequence shown here is derived from an EMBL/GenBank/DDBJ whole genome shotgun (WGS) entry which is preliminary data.</text>
</comment>
<dbReference type="RefSeq" id="WP_175598694.1">
    <property type="nucleotide sequence ID" value="NZ_JABWGO010000001.1"/>
</dbReference>
<accession>A0A7Y6IJ21</accession>
<evidence type="ECO:0000313" key="3">
    <source>
        <dbReference type="Proteomes" id="UP000546126"/>
    </source>
</evidence>
<dbReference type="PANTHER" id="PTHR35339:SF4">
    <property type="entry name" value="LINALOOL DEHYDRATASE_ISOMERASE DOMAIN-CONTAINING PROTEIN"/>
    <property type="match status" value="1"/>
</dbReference>
<sequence length="611" mass="65904">MGSREHWVSVADRLLDAVVPYATPGFAQYRLPGRASASGPDSDGLEGFARTFLLAAFRAAGDPGAAPGGLLERYAEGLAHGTDPGHAHAWQPIADGHQTIVEAASIALALHETRELLFDRLDPAVRERVVAWLGGIVGKHAWPCNWVLFKVIVEQFLANVGGPHDPAEIERHLADVEGWYVGDGWYTDGAGQHYDYYCGWAMHLYTLWWTRMSGADAGVYRERLRAFLESYRHLFAPDGAPMHQGRSLTYRMAAVAPLWLGAIFDATPLSPGGTRLLAGRTLAHFERHGVPDADGLLSLGWHRPFLPVTQAYSGPASPYWASKGFIGLLLGPDHPVWTEPADDSGDSADQGDLTLAMPAPGWLLHRSGGVVRLLNHGSDGNDRDGSGDDPHYVKLAYSTHTAPETGPEGRAADLDNSLTVVRPDGRSTRRRRIDRLVVIDRLAASRYFDGEVVVETASVVDGPWEVRVHRVAAPEGSHVRDGGHALAGDEPCGTRLDGLESRVSSGALVSSITGLHGWYGARVQARTGENAFGEHSATPYLVGDHPGGRALFASAVWLGPGEPSAPPPVVEPVSDGFTWKDTEGGRIEVRLGRTPGYVREHPSGERVTWTG</sequence>
<gene>
    <name evidence="2" type="ORF">HT134_03020</name>
</gene>
<dbReference type="Proteomes" id="UP000546126">
    <property type="component" value="Unassembled WGS sequence"/>
</dbReference>